<keyword evidence="3" id="KW-0413">Isomerase</keyword>
<comment type="subcellular location">
    <subcellularLocation>
        <location evidence="1">Periplasm</location>
    </subcellularLocation>
</comment>
<dbReference type="GO" id="GO:0016853">
    <property type="term" value="F:isomerase activity"/>
    <property type="evidence" value="ECO:0007669"/>
    <property type="project" value="UniProtKB-KW"/>
</dbReference>
<feature type="domain" description="Thioredoxin-like fold" evidence="2">
    <location>
        <begin position="199"/>
        <end position="322"/>
    </location>
</feature>
<comment type="function">
    <text evidence="1">Required for disulfide bond formation in some periplasmic proteins. Acts by transferring its disulfide bond to other proteins and is reduced in the process.</text>
</comment>
<reference evidence="3 4" key="1">
    <citation type="journal article" date="2004" name="Appl. Environ. Microbiol.">
        <title>Mineralization of individual congeners of linear alkylbenzenesulfonate by defined pairs of heterotrophic bacteria.</title>
        <authorList>
            <person name="Schleheck D."/>
            <person name="Knepper T.P."/>
            <person name="Fischer K."/>
            <person name="Cook A.M."/>
        </authorList>
    </citation>
    <scope>NUCLEOTIDE SEQUENCE [LARGE SCALE GENOMIC DNA]</scope>
    <source>
        <strain evidence="4">DSM 14801 / SPH-1</strain>
    </source>
</reference>
<comment type="similarity">
    <text evidence="1">Belongs to the thioredoxin family. DsbC subfamily.</text>
</comment>
<dbReference type="PANTHER" id="PTHR35272:SF4">
    <property type="entry name" value="THIOL:DISULFIDE INTERCHANGE PROTEIN DSBG"/>
    <property type="match status" value="1"/>
</dbReference>
<keyword evidence="1" id="KW-0732">Signal</keyword>
<dbReference type="AlphaFoldDB" id="A9C119"/>
<name>A9C119_DELAS</name>
<dbReference type="GO" id="GO:0042597">
    <property type="term" value="C:periplasmic space"/>
    <property type="evidence" value="ECO:0007669"/>
    <property type="project" value="UniProtKB-SubCell"/>
</dbReference>
<dbReference type="Proteomes" id="UP000000784">
    <property type="component" value="Chromosome"/>
</dbReference>
<dbReference type="InterPro" id="IPR033954">
    <property type="entry name" value="DiS-bond_Isoase_DsbC/G"/>
</dbReference>
<keyword evidence="1" id="KW-0574">Periplasm</keyword>
<dbReference type="InterPro" id="IPR036249">
    <property type="entry name" value="Thioredoxin-like_sf"/>
</dbReference>
<keyword evidence="4" id="KW-1185">Reference proteome</keyword>
<dbReference type="EMBL" id="CP000884">
    <property type="protein sequence ID" value="ABX38482.1"/>
    <property type="molecule type" value="Genomic_DNA"/>
</dbReference>
<protein>
    <recommendedName>
        <fullName evidence="1">Thiol:disulfide interchange protein</fullName>
    </recommendedName>
</protein>
<dbReference type="KEGG" id="dac:Daci_5854"/>
<evidence type="ECO:0000256" key="1">
    <source>
        <dbReference type="RuleBase" id="RU364038"/>
    </source>
</evidence>
<dbReference type="Gene3D" id="3.40.30.10">
    <property type="entry name" value="Glutaredoxin"/>
    <property type="match status" value="1"/>
</dbReference>
<dbReference type="SUPFAM" id="SSF52833">
    <property type="entry name" value="Thioredoxin-like"/>
    <property type="match status" value="1"/>
</dbReference>
<evidence type="ECO:0000313" key="3">
    <source>
        <dbReference type="EMBL" id="ABX38482.1"/>
    </source>
</evidence>
<dbReference type="PANTHER" id="PTHR35272">
    <property type="entry name" value="THIOL:DISULFIDE INTERCHANGE PROTEIN DSBC-RELATED"/>
    <property type="match status" value="1"/>
</dbReference>
<organism evidence="3 4">
    <name type="scientific">Delftia acidovorans (strain DSM 14801 / SPH-1)</name>
    <dbReference type="NCBI Taxonomy" id="398578"/>
    <lineage>
        <taxon>Bacteria</taxon>
        <taxon>Pseudomonadati</taxon>
        <taxon>Pseudomonadota</taxon>
        <taxon>Betaproteobacteria</taxon>
        <taxon>Burkholderiales</taxon>
        <taxon>Comamonadaceae</taxon>
        <taxon>Delftia</taxon>
    </lineage>
</organism>
<dbReference type="NCBIfam" id="NF008657">
    <property type="entry name" value="PRK11657.1"/>
    <property type="match status" value="1"/>
</dbReference>
<accession>A9C119</accession>
<dbReference type="eggNOG" id="COG1651">
    <property type="taxonomic scope" value="Bacteria"/>
</dbReference>
<dbReference type="InterPro" id="IPR051470">
    <property type="entry name" value="Thiol:disulfide_interchange"/>
</dbReference>
<reference evidence="4" key="2">
    <citation type="submission" date="2007-11" db="EMBL/GenBank/DDBJ databases">
        <title>Complete sequence of Delftia acidovorans DSM 14801 / SPH-1.</title>
        <authorList>
            <person name="Copeland A."/>
            <person name="Lucas S."/>
            <person name="Lapidus A."/>
            <person name="Barry K."/>
            <person name="Glavina del Rio T."/>
            <person name="Dalin E."/>
            <person name="Tice H."/>
            <person name="Pitluck S."/>
            <person name="Lowry S."/>
            <person name="Clum A."/>
            <person name="Schmutz J."/>
            <person name="Larimer F."/>
            <person name="Land M."/>
            <person name="Hauser L."/>
            <person name="Kyrpides N."/>
            <person name="Kim E."/>
            <person name="Schleheck D."/>
            <person name="Richardson P."/>
        </authorList>
    </citation>
    <scope>NUCLEOTIDE SEQUENCE [LARGE SCALE GENOMIC DNA]</scope>
    <source>
        <strain evidence="4">DSM 14801 / SPH-1</strain>
    </source>
</reference>
<sequence length="333" mass="34975">MARPRLPLRPEHGGGTGPRFQDCLPRRAQALLPPAPLALAVCNDDCPAPMRSICKGVNDNQRRAKPMGCNAAATACGRSAVVCEIAASDFLDRWNAADALRLTPSAAVATAPGVARLSRSAAPSFIQSFQGVPMHLQRTVLFAGMAASLFLAAGRATAAEGPATAQAPQAKAQTAKPAGDTVQSQLEASTWVPDGKADAPRVIYTFTDPNCKYCHKFWEAARPWVDAGKVQLRHILVGVIRDDSPAKAAAILQAPDRAAALMEHEKKSAQGGIAPAFSVGPDVRKTLEAHRKLMMSLGFRGTPGIVVIDSQGGTKSYGGMPRDAALPEVFGAL</sequence>
<keyword evidence="1" id="KW-0676">Redox-active center</keyword>
<evidence type="ECO:0000313" key="4">
    <source>
        <dbReference type="Proteomes" id="UP000000784"/>
    </source>
</evidence>
<proteinExistence type="inferred from homology"/>
<dbReference type="CDD" id="cd03020">
    <property type="entry name" value="DsbA_DsbC_DsbG"/>
    <property type="match status" value="1"/>
</dbReference>
<dbReference type="InterPro" id="IPR012336">
    <property type="entry name" value="Thioredoxin-like_fold"/>
</dbReference>
<dbReference type="STRING" id="398578.Daci_5854"/>
<gene>
    <name evidence="3" type="ordered locus">Daci_5854</name>
</gene>
<evidence type="ECO:0000259" key="2">
    <source>
        <dbReference type="Pfam" id="PF13098"/>
    </source>
</evidence>
<dbReference type="HOGENOM" id="CLU_833474_0_0_4"/>
<dbReference type="Pfam" id="PF13098">
    <property type="entry name" value="Thioredoxin_2"/>
    <property type="match status" value="1"/>
</dbReference>